<feature type="non-terminal residue" evidence="5">
    <location>
        <position position="93"/>
    </location>
</feature>
<keyword evidence="2" id="KW-1064">Adaptive immunity</keyword>
<evidence type="ECO:0000313" key="6">
    <source>
        <dbReference type="Proteomes" id="UP000575029"/>
    </source>
</evidence>
<dbReference type="InterPro" id="IPR050199">
    <property type="entry name" value="IgHV"/>
</dbReference>
<dbReference type="GO" id="GO:0005576">
    <property type="term" value="C:extracellular region"/>
    <property type="evidence" value="ECO:0007669"/>
    <property type="project" value="UniProtKB-ARBA"/>
</dbReference>
<dbReference type="SUPFAM" id="SSF48726">
    <property type="entry name" value="Immunoglobulin"/>
    <property type="match status" value="1"/>
</dbReference>
<dbReference type="AlphaFoldDB" id="A0A7K6EFR1"/>
<dbReference type="PROSITE" id="PS50835">
    <property type="entry name" value="IG_LIKE"/>
    <property type="match status" value="1"/>
</dbReference>
<reference evidence="5 6" key="1">
    <citation type="submission" date="2019-09" db="EMBL/GenBank/DDBJ databases">
        <title>Bird 10,000 Genomes (B10K) Project - Family phase.</title>
        <authorList>
            <person name="Zhang G."/>
        </authorList>
    </citation>
    <scope>NUCLEOTIDE SEQUENCE [LARGE SCALE GENOMIC DNA]</scope>
    <source>
        <strain evidence="5">B10K-DU-029-50</strain>
        <tissue evidence="5">Heart</tissue>
    </source>
</reference>
<dbReference type="Pfam" id="PF07686">
    <property type="entry name" value="V-set"/>
    <property type="match status" value="1"/>
</dbReference>
<dbReference type="GO" id="GO:0019814">
    <property type="term" value="C:immunoglobulin complex"/>
    <property type="evidence" value="ECO:0007669"/>
    <property type="project" value="UniProtKB-KW"/>
</dbReference>
<keyword evidence="6" id="KW-1185">Reference proteome</keyword>
<gene>
    <name evidence="5" type="ORF">GRAPIC_R15325</name>
</gene>
<feature type="non-terminal residue" evidence="5">
    <location>
        <position position="1"/>
    </location>
</feature>
<dbReference type="Gene3D" id="2.60.40.10">
    <property type="entry name" value="Immunoglobulins"/>
    <property type="match status" value="1"/>
</dbReference>
<dbReference type="Proteomes" id="UP000575029">
    <property type="component" value="Unassembled WGS sequence"/>
</dbReference>
<comment type="caution">
    <text evidence="5">The sequence shown here is derived from an EMBL/GenBank/DDBJ whole genome shotgun (WGS) entry which is preliminary data.</text>
</comment>
<name>A0A7K6EFR1_9PASS</name>
<sequence>SWRDPGLFFLSAAVTGQIILEQHSREVTVRQGGAVTFQCSMRGAEMSDYYMYWYRQGPGGSLEWIWLEDSIYGECFQDRFKGERQTSQNRLQL</sequence>
<dbReference type="InterPro" id="IPR007110">
    <property type="entry name" value="Ig-like_dom"/>
</dbReference>
<keyword evidence="3" id="KW-1280">Immunoglobulin</keyword>
<evidence type="ECO:0000256" key="2">
    <source>
        <dbReference type="ARBA" id="ARBA00023130"/>
    </source>
</evidence>
<dbReference type="InterPro" id="IPR013783">
    <property type="entry name" value="Ig-like_fold"/>
</dbReference>
<dbReference type="PANTHER" id="PTHR23266">
    <property type="entry name" value="IMMUNOGLOBULIN HEAVY CHAIN"/>
    <property type="match status" value="1"/>
</dbReference>
<dbReference type="GO" id="GO:0002250">
    <property type="term" value="P:adaptive immune response"/>
    <property type="evidence" value="ECO:0007669"/>
    <property type="project" value="UniProtKB-KW"/>
</dbReference>
<accession>A0A7K6EFR1</accession>
<organism evidence="5 6">
    <name type="scientific">Grantiella picta</name>
    <dbReference type="NCBI Taxonomy" id="266360"/>
    <lineage>
        <taxon>Eukaryota</taxon>
        <taxon>Metazoa</taxon>
        <taxon>Chordata</taxon>
        <taxon>Craniata</taxon>
        <taxon>Vertebrata</taxon>
        <taxon>Euteleostomi</taxon>
        <taxon>Archelosauria</taxon>
        <taxon>Archosauria</taxon>
        <taxon>Dinosauria</taxon>
        <taxon>Saurischia</taxon>
        <taxon>Theropoda</taxon>
        <taxon>Coelurosauria</taxon>
        <taxon>Aves</taxon>
        <taxon>Neognathae</taxon>
        <taxon>Neoaves</taxon>
        <taxon>Telluraves</taxon>
        <taxon>Australaves</taxon>
        <taxon>Passeriformes</taxon>
        <taxon>Meliphagoidea</taxon>
        <taxon>Meliphagidae</taxon>
        <taxon>Grantiella</taxon>
    </lineage>
</organism>
<evidence type="ECO:0000259" key="4">
    <source>
        <dbReference type="PROSITE" id="PS50835"/>
    </source>
</evidence>
<dbReference type="EMBL" id="VZRM01004945">
    <property type="protein sequence ID" value="NWV37880.1"/>
    <property type="molecule type" value="Genomic_DNA"/>
</dbReference>
<keyword evidence="1" id="KW-0391">Immunity</keyword>
<evidence type="ECO:0000256" key="1">
    <source>
        <dbReference type="ARBA" id="ARBA00022859"/>
    </source>
</evidence>
<evidence type="ECO:0000313" key="5">
    <source>
        <dbReference type="EMBL" id="NWV37880.1"/>
    </source>
</evidence>
<evidence type="ECO:0000256" key="3">
    <source>
        <dbReference type="ARBA" id="ARBA00043265"/>
    </source>
</evidence>
<protein>
    <submittedName>
        <fullName evidence="5">HV692 protein</fullName>
    </submittedName>
</protein>
<proteinExistence type="predicted"/>
<dbReference type="InterPro" id="IPR036179">
    <property type="entry name" value="Ig-like_dom_sf"/>
</dbReference>
<dbReference type="InterPro" id="IPR013106">
    <property type="entry name" value="Ig_V-set"/>
</dbReference>
<feature type="domain" description="Ig-like" evidence="4">
    <location>
        <begin position="5"/>
        <end position="93"/>
    </location>
</feature>